<dbReference type="RefSeq" id="XP_008080399.1">
    <property type="nucleotide sequence ID" value="XM_008082208.1"/>
</dbReference>
<proteinExistence type="predicted"/>
<dbReference type="GeneID" id="19466573"/>
<gene>
    <name evidence="1" type="ORF">GLAREA_07520</name>
</gene>
<accession>S3D1H6</accession>
<sequence>MQQWSSQEGCHQRILALVFWCERGKIRQGRMHDSLKARCMLRGHRTVAANQQPPPGNVMWEEPNGQIEEQTTTAVENNEEDPKVTNWLERKHLDRQQELRAGSGRLAKGAWPVRAPAATLLTGDGRKSSIKYSKSERSRLRGMNSN</sequence>
<name>S3D1H6_GLAL2</name>
<dbReference type="Proteomes" id="UP000016922">
    <property type="component" value="Unassembled WGS sequence"/>
</dbReference>
<reference evidence="1 2" key="1">
    <citation type="journal article" date="2013" name="BMC Genomics">
        <title>Genomics-driven discovery of the pneumocandin biosynthetic gene cluster in the fungus Glarea lozoyensis.</title>
        <authorList>
            <person name="Chen L."/>
            <person name="Yue Q."/>
            <person name="Zhang X."/>
            <person name="Xiang M."/>
            <person name="Wang C."/>
            <person name="Li S."/>
            <person name="Che Y."/>
            <person name="Ortiz-Lopez F.J."/>
            <person name="Bills G.F."/>
            <person name="Liu X."/>
            <person name="An Z."/>
        </authorList>
    </citation>
    <scope>NUCLEOTIDE SEQUENCE [LARGE SCALE GENOMIC DNA]</scope>
    <source>
        <strain evidence="2">ATCC 20868 / MF5171</strain>
    </source>
</reference>
<dbReference type="EMBL" id="KE145359">
    <property type="protein sequence ID" value="EPE32387.1"/>
    <property type="molecule type" value="Genomic_DNA"/>
</dbReference>
<dbReference type="HOGENOM" id="CLU_1777624_0_0_1"/>
<dbReference type="AlphaFoldDB" id="S3D1H6"/>
<dbReference type="KEGG" id="glz:GLAREA_07520"/>
<evidence type="ECO:0000313" key="1">
    <source>
        <dbReference type="EMBL" id="EPE32387.1"/>
    </source>
</evidence>
<organism evidence="1 2">
    <name type="scientific">Glarea lozoyensis (strain ATCC 20868 / MF5171)</name>
    <dbReference type="NCBI Taxonomy" id="1116229"/>
    <lineage>
        <taxon>Eukaryota</taxon>
        <taxon>Fungi</taxon>
        <taxon>Dikarya</taxon>
        <taxon>Ascomycota</taxon>
        <taxon>Pezizomycotina</taxon>
        <taxon>Leotiomycetes</taxon>
        <taxon>Helotiales</taxon>
        <taxon>Helotiaceae</taxon>
        <taxon>Glarea</taxon>
    </lineage>
</organism>
<evidence type="ECO:0000313" key="2">
    <source>
        <dbReference type="Proteomes" id="UP000016922"/>
    </source>
</evidence>
<protein>
    <submittedName>
        <fullName evidence="1">Uncharacterized protein</fullName>
    </submittedName>
</protein>
<keyword evidence="2" id="KW-1185">Reference proteome</keyword>